<organism evidence="2 3">
    <name type="scientific">Actinorugispora endophytica</name>
    <dbReference type="NCBI Taxonomy" id="1605990"/>
    <lineage>
        <taxon>Bacteria</taxon>
        <taxon>Bacillati</taxon>
        <taxon>Actinomycetota</taxon>
        <taxon>Actinomycetes</taxon>
        <taxon>Streptosporangiales</taxon>
        <taxon>Nocardiopsidaceae</taxon>
        <taxon>Actinorugispora</taxon>
    </lineage>
</organism>
<feature type="region of interest" description="Disordered" evidence="1">
    <location>
        <begin position="193"/>
        <end position="242"/>
    </location>
</feature>
<proteinExistence type="predicted"/>
<evidence type="ECO:0000313" key="3">
    <source>
        <dbReference type="Proteomes" id="UP000295281"/>
    </source>
</evidence>
<dbReference type="AlphaFoldDB" id="A0A4R6USB8"/>
<dbReference type="Proteomes" id="UP000295281">
    <property type="component" value="Unassembled WGS sequence"/>
</dbReference>
<evidence type="ECO:0000313" key="2">
    <source>
        <dbReference type="EMBL" id="TDQ49972.1"/>
    </source>
</evidence>
<comment type="caution">
    <text evidence="2">The sequence shown here is derived from an EMBL/GenBank/DDBJ whole genome shotgun (WGS) entry which is preliminary data.</text>
</comment>
<keyword evidence="3" id="KW-1185">Reference proteome</keyword>
<name>A0A4R6USB8_9ACTN</name>
<feature type="compositionally biased region" description="Low complexity" evidence="1">
    <location>
        <begin position="193"/>
        <end position="202"/>
    </location>
</feature>
<gene>
    <name evidence="2" type="ORF">EV190_11416</name>
</gene>
<accession>A0A4R6USB8</accession>
<feature type="compositionally biased region" description="Low complexity" evidence="1">
    <location>
        <begin position="228"/>
        <end position="242"/>
    </location>
</feature>
<sequence>MTVASVFGAEPRELWLSLDGTARRHPRSGLPLAGGALFEIEAELQQAAIAAMAGYRAELDLLGRNGVTAATHPRLVSAVTRVHPRHDHFYVEQLRRAFPEDVVDLDRAAADAARILGADRLRAANDALARPLLRHGVLDPDQINRALEPFALHTFLKDEGVRVWLPSAAEDARRGEDFFDTIERWRGDLGAVPPGVGAGALDHPPGQGLRGTVRRGARPEGGPPRPGRAPAARPGNGRRPTA</sequence>
<reference evidence="2 3" key="1">
    <citation type="submission" date="2019-03" db="EMBL/GenBank/DDBJ databases">
        <title>Genomic Encyclopedia of Type Strains, Phase IV (KMG-IV): sequencing the most valuable type-strain genomes for metagenomic binning, comparative biology and taxonomic classification.</title>
        <authorList>
            <person name="Goeker M."/>
        </authorList>
    </citation>
    <scope>NUCLEOTIDE SEQUENCE [LARGE SCALE GENOMIC DNA]</scope>
    <source>
        <strain evidence="2 3">DSM 46770</strain>
    </source>
</reference>
<dbReference type="EMBL" id="SNYN01000014">
    <property type="protein sequence ID" value="TDQ49972.1"/>
    <property type="molecule type" value="Genomic_DNA"/>
</dbReference>
<protein>
    <submittedName>
        <fullName evidence="2">Uncharacterized protein</fullName>
    </submittedName>
</protein>
<evidence type="ECO:0000256" key="1">
    <source>
        <dbReference type="SAM" id="MobiDB-lite"/>
    </source>
</evidence>